<reference evidence="6 7" key="1">
    <citation type="submission" date="2012-06" db="EMBL/GenBank/DDBJ databases">
        <title>The complete chromosome of genome of Turneriella parva DSM 21527.</title>
        <authorList>
            <consortium name="US DOE Joint Genome Institute (JGI-PGF)"/>
            <person name="Lucas S."/>
            <person name="Han J."/>
            <person name="Lapidus A."/>
            <person name="Bruce D."/>
            <person name="Goodwin L."/>
            <person name="Pitluck S."/>
            <person name="Peters L."/>
            <person name="Kyrpides N."/>
            <person name="Mavromatis K."/>
            <person name="Ivanova N."/>
            <person name="Mikhailova N."/>
            <person name="Chertkov O."/>
            <person name="Detter J.C."/>
            <person name="Tapia R."/>
            <person name="Han C."/>
            <person name="Land M."/>
            <person name="Hauser L."/>
            <person name="Markowitz V."/>
            <person name="Cheng J.-F."/>
            <person name="Hugenholtz P."/>
            <person name="Woyke T."/>
            <person name="Wu D."/>
            <person name="Gronow S."/>
            <person name="Wellnitz S."/>
            <person name="Brambilla E."/>
            <person name="Klenk H.-P."/>
            <person name="Eisen J.A."/>
        </authorList>
    </citation>
    <scope>NUCLEOTIDE SEQUENCE [LARGE SCALE GENOMIC DNA]</scope>
    <source>
        <strain evidence="7">ATCC BAA-1111 / DSM 21527 / NCTC 11395 / H</strain>
    </source>
</reference>
<evidence type="ECO:0000313" key="7">
    <source>
        <dbReference type="Proteomes" id="UP000006048"/>
    </source>
</evidence>
<dbReference type="KEGG" id="tpx:Turpa_1104"/>
<dbReference type="PANTHER" id="PTHR43701">
    <property type="entry name" value="MEMBRANE TRANSPORTER PROTEIN MJ0441-RELATED"/>
    <property type="match status" value="1"/>
</dbReference>
<proteinExistence type="inferred from homology"/>
<dbReference type="AlphaFoldDB" id="I4B395"/>
<feature type="transmembrane region" description="Helical" evidence="5">
    <location>
        <begin position="102"/>
        <end position="120"/>
    </location>
</feature>
<dbReference type="Proteomes" id="UP000006048">
    <property type="component" value="Chromosome"/>
</dbReference>
<dbReference type="EMBL" id="CP002959">
    <property type="protein sequence ID" value="AFM11752.1"/>
    <property type="molecule type" value="Genomic_DNA"/>
</dbReference>
<feature type="transmembrane region" description="Helical" evidence="5">
    <location>
        <begin position="76"/>
        <end position="96"/>
    </location>
</feature>
<organism evidence="6 7">
    <name type="scientific">Turneriella parva (strain ATCC BAA-1111 / DSM 21527 / NCTC 11395 / H)</name>
    <name type="common">Leptospira parva</name>
    <dbReference type="NCBI Taxonomy" id="869212"/>
    <lineage>
        <taxon>Bacteria</taxon>
        <taxon>Pseudomonadati</taxon>
        <taxon>Spirochaetota</taxon>
        <taxon>Spirochaetia</taxon>
        <taxon>Leptospirales</taxon>
        <taxon>Leptospiraceae</taxon>
        <taxon>Turneriella</taxon>
    </lineage>
</organism>
<keyword evidence="5" id="KW-1003">Cell membrane</keyword>
<sequence>MPVNTLLILLAIGLSAGALGGIFGIGGGLIMIPGMVLLLGLDPHTAVGTSLAVMLPPIGIAATINYYRAGSVNLKYGVIIALAFIVGSFFSSRLALALPEVTMRRIFAVFLVAMGVRLFFGKG</sequence>
<dbReference type="InterPro" id="IPR051598">
    <property type="entry name" value="TSUP/Inactive_protease-like"/>
</dbReference>
<evidence type="ECO:0000256" key="5">
    <source>
        <dbReference type="RuleBase" id="RU363041"/>
    </source>
</evidence>
<dbReference type="GO" id="GO:0005886">
    <property type="term" value="C:plasma membrane"/>
    <property type="evidence" value="ECO:0007669"/>
    <property type="project" value="UniProtKB-SubCell"/>
</dbReference>
<evidence type="ECO:0000256" key="4">
    <source>
        <dbReference type="ARBA" id="ARBA00023136"/>
    </source>
</evidence>
<dbReference type="PATRIC" id="fig|869212.3.peg.1086"/>
<protein>
    <recommendedName>
        <fullName evidence="5">Probable membrane transporter protein</fullName>
    </recommendedName>
</protein>
<evidence type="ECO:0000256" key="1">
    <source>
        <dbReference type="ARBA" id="ARBA00004141"/>
    </source>
</evidence>
<feature type="transmembrane region" description="Helical" evidence="5">
    <location>
        <begin position="7"/>
        <end position="32"/>
    </location>
</feature>
<evidence type="ECO:0000256" key="3">
    <source>
        <dbReference type="ARBA" id="ARBA00022989"/>
    </source>
</evidence>
<gene>
    <name evidence="6" type="ordered locus">Turpa_1104</name>
</gene>
<keyword evidence="4 5" id="KW-0472">Membrane</keyword>
<evidence type="ECO:0000313" key="6">
    <source>
        <dbReference type="EMBL" id="AFM11752.1"/>
    </source>
</evidence>
<evidence type="ECO:0000256" key="2">
    <source>
        <dbReference type="ARBA" id="ARBA00022692"/>
    </source>
</evidence>
<comment type="similarity">
    <text evidence="5">Belongs to the 4-toluene sulfonate uptake permease (TSUP) (TC 2.A.102) family.</text>
</comment>
<dbReference type="RefSeq" id="WP_014802269.1">
    <property type="nucleotide sequence ID" value="NC_018020.1"/>
</dbReference>
<keyword evidence="3 5" id="KW-1133">Transmembrane helix</keyword>
<name>I4B395_TURPD</name>
<dbReference type="Pfam" id="PF01925">
    <property type="entry name" value="TauE"/>
    <property type="match status" value="1"/>
</dbReference>
<dbReference type="InterPro" id="IPR002781">
    <property type="entry name" value="TM_pro_TauE-like"/>
</dbReference>
<comment type="subcellular location">
    <subcellularLocation>
        <location evidence="5">Cell membrane</location>
        <topology evidence="5">Multi-pass membrane protein</topology>
    </subcellularLocation>
    <subcellularLocation>
        <location evidence="1">Membrane</location>
        <topology evidence="1">Multi-pass membrane protein</topology>
    </subcellularLocation>
</comment>
<dbReference type="HOGENOM" id="CLU_045498_13_3_12"/>
<keyword evidence="7" id="KW-1185">Reference proteome</keyword>
<dbReference type="OrthoDB" id="532317at2"/>
<accession>I4B395</accession>
<dbReference type="PANTHER" id="PTHR43701:SF2">
    <property type="entry name" value="MEMBRANE TRANSPORTER PROTEIN YJNA-RELATED"/>
    <property type="match status" value="1"/>
</dbReference>
<dbReference type="STRING" id="869212.Turpa_1104"/>
<keyword evidence="2 5" id="KW-0812">Transmembrane</keyword>
<feature type="transmembrane region" description="Helical" evidence="5">
    <location>
        <begin position="44"/>
        <end position="64"/>
    </location>
</feature>